<evidence type="ECO:0000313" key="9">
    <source>
        <dbReference type="Proteomes" id="UP000517916"/>
    </source>
</evidence>
<keyword evidence="4 7" id="KW-0812">Transmembrane</keyword>
<feature type="transmembrane region" description="Helical" evidence="7">
    <location>
        <begin position="27"/>
        <end position="44"/>
    </location>
</feature>
<gene>
    <name evidence="8" type="ORF">BC739_004582</name>
</gene>
<evidence type="ECO:0000313" key="8">
    <source>
        <dbReference type="EMBL" id="MBA8927376.1"/>
    </source>
</evidence>
<keyword evidence="5 7" id="KW-1133">Transmembrane helix</keyword>
<feature type="transmembrane region" description="Helical" evidence="7">
    <location>
        <begin position="278"/>
        <end position="297"/>
    </location>
</feature>
<sequence length="412" mass="42716">MHSRILPPQGPSRVLALAQLTNSVGDGAYYVCSALYFTLVVGLSPEQVGLGLTLAWAVGSVAGVALGHLADRLGPRGVAVLLAVATSLAVGSFLFVRSFEMFLLMACVYASCQCGLAAARQALLAGLVAGEARTEIRAHMQSTTNAGLAVGAAIGGLALHLGTGEAFLAAFAIDATSFALAALVIRRLPVVPPAPKVAGEPAIAVLRDRPYAVITLLNTVLLLNMPLLSLIIPLWIVQRTQAPTWMVSSLLVLNTLSVVLFQVRVARRVRGLGSASRLLRRAGAVMFLACLVFALSSVGNSPWTAAAALLVGGGLQVVGEMVQASASWQISFTLAPADKQGQYQGFFGSGVAIARMLGPLLLTTVVLTWGVPGWLLLGGLFVLASTAMGPAVRWAQRVAARGPALEVSPVRA</sequence>
<accession>A0ABR6BKF1</accession>
<evidence type="ECO:0000256" key="7">
    <source>
        <dbReference type="SAM" id="Phobius"/>
    </source>
</evidence>
<reference evidence="8 9" key="1">
    <citation type="submission" date="2020-08" db="EMBL/GenBank/DDBJ databases">
        <title>Genomic Encyclopedia of Archaeal and Bacterial Type Strains, Phase II (KMG-II): from individual species to whole genera.</title>
        <authorList>
            <person name="Goeker M."/>
        </authorList>
    </citation>
    <scope>NUCLEOTIDE SEQUENCE [LARGE SCALE GENOMIC DNA]</scope>
    <source>
        <strain evidence="8 9">DSM 43850</strain>
    </source>
</reference>
<keyword evidence="6 7" id="KW-0472">Membrane</keyword>
<dbReference type="PANTHER" id="PTHR23517">
    <property type="entry name" value="RESISTANCE PROTEIN MDTM, PUTATIVE-RELATED-RELATED"/>
    <property type="match status" value="1"/>
</dbReference>
<evidence type="ECO:0000256" key="5">
    <source>
        <dbReference type="ARBA" id="ARBA00022989"/>
    </source>
</evidence>
<feature type="transmembrane region" description="Helical" evidence="7">
    <location>
        <begin position="77"/>
        <end position="96"/>
    </location>
</feature>
<dbReference type="Gene3D" id="1.20.1250.20">
    <property type="entry name" value="MFS general substrate transporter like domains"/>
    <property type="match status" value="1"/>
</dbReference>
<keyword evidence="2" id="KW-0813">Transport</keyword>
<dbReference type="InterPro" id="IPR036259">
    <property type="entry name" value="MFS_trans_sf"/>
</dbReference>
<comment type="subcellular location">
    <subcellularLocation>
        <location evidence="1">Cell membrane</location>
        <topology evidence="1">Multi-pass membrane protein</topology>
    </subcellularLocation>
</comment>
<dbReference type="InterPro" id="IPR011701">
    <property type="entry name" value="MFS"/>
</dbReference>
<dbReference type="RefSeq" id="WP_182838311.1">
    <property type="nucleotide sequence ID" value="NZ_BAAABQ010000057.1"/>
</dbReference>
<feature type="transmembrane region" description="Helical" evidence="7">
    <location>
        <begin position="373"/>
        <end position="392"/>
    </location>
</feature>
<feature type="transmembrane region" description="Helical" evidence="7">
    <location>
        <begin position="211"/>
        <end position="236"/>
    </location>
</feature>
<name>A0ABR6BKF1_9PSEU</name>
<dbReference type="SUPFAM" id="SSF103473">
    <property type="entry name" value="MFS general substrate transporter"/>
    <property type="match status" value="1"/>
</dbReference>
<evidence type="ECO:0000256" key="6">
    <source>
        <dbReference type="ARBA" id="ARBA00023136"/>
    </source>
</evidence>
<dbReference type="InterPro" id="IPR050171">
    <property type="entry name" value="MFS_Transporters"/>
</dbReference>
<keyword evidence="9" id="KW-1185">Reference proteome</keyword>
<keyword evidence="3" id="KW-1003">Cell membrane</keyword>
<evidence type="ECO:0000256" key="1">
    <source>
        <dbReference type="ARBA" id="ARBA00004651"/>
    </source>
</evidence>
<feature type="transmembrane region" description="Helical" evidence="7">
    <location>
        <begin position="142"/>
        <end position="161"/>
    </location>
</feature>
<protein>
    <submittedName>
        <fullName evidence="8">MFS family permease</fullName>
    </submittedName>
</protein>
<evidence type="ECO:0000256" key="2">
    <source>
        <dbReference type="ARBA" id="ARBA00022448"/>
    </source>
</evidence>
<dbReference type="Proteomes" id="UP000517916">
    <property type="component" value="Unassembled WGS sequence"/>
</dbReference>
<evidence type="ECO:0000256" key="3">
    <source>
        <dbReference type="ARBA" id="ARBA00022475"/>
    </source>
</evidence>
<evidence type="ECO:0000256" key="4">
    <source>
        <dbReference type="ARBA" id="ARBA00022692"/>
    </source>
</evidence>
<comment type="caution">
    <text evidence="8">The sequence shown here is derived from an EMBL/GenBank/DDBJ whole genome shotgun (WGS) entry which is preliminary data.</text>
</comment>
<feature type="transmembrane region" description="Helical" evidence="7">
    <location>
        <begin position="50"/>
        <end position="70"/>
    </location>
</feature>
<feature type="transmembrane region" description="Helical" evidence="7">
    <location>
        <begin position="242"/>
        <end position="266"/>
    </location>
</feature>
<proteinExistence type="predicted"/>
<organism evidence="8 9">
    <name type="scientific">Kutzneria viridogrisea</name>
    <dbReference type="NCBI Taxonomy" id="47990"/>
    <lineage>
        <taxon>Bacteria</taxon>
        <taxon>Bacillati</taxon>
        <taxon>Actinomycetota</taxon>
        <taxon>Actinomycetes</taxon>
        <taxon>Pseudonocardiales</taxon>
        <taxon>Pseudonocardiaceae</taxon>
        <taxon>Kutzneria</taxon>
    </lineage>
</organism>
<dbReference type="Pfam" id="PF07690">
    <property type="entry name" value="MFS_1"/>
    <property type="match status" value="1"/>
</dbReference>
<dbReference type="PANTHER" id="PTHR23517:SF2">
    <property type="entry name" value="MULTIDRUG RESISTANCE PROTEIN MDTH"/>
    <property type="match status" value="1"/>
</dbReference>
<dbReference type="EMBL" id="JACJID010000003">
    <property type="protein sequence ID" value="MBA8927376.1"/>
    <property type="molecule type" value="Genomic_DNA"/>
</dbReference>